<name>A0A3N0XMZ1_ANAGA</name>
<dbReference type="EMBL" id="RJVU01068486">
    <property type="protein sequence ID" value="ROI79322.1"/>
    <property type="molecule type" value="Genomic_DNA"/>
</dbReference>
<protein>
    <submittedName>
        <fullName evidence="3">Phosphofurin acidic cluster sorting protein 1</fullName>
    </submittedName>
</protein>
<dbReference type="PANTHER" id="PTHR13280:SF14">
    <property type="entry name" value="PHOSPHOFURIN ACIDIC CLUSTER SORTING PROTEIN 1"/>
    <property type="match status" value="1"/>
</dbReference>
<dbReference type="PANTHER" id="PTHR13280">
    <property type="entry name" value="PHOSPHOFURIN ACIDIC CLUSTER SORTING PROTEIN"/>
    <property type="match status" value="1"/>
</dbReference>
<dbReference type="Pfam" id="PF10254">
    <property type="entry name" value="Pacs-1"/>
    <property type="match status" value="1"/>
</dbReference>
<dbReference type="GO" id="GO:0044325">
    <property type="term" value="F:transmembrane transporter binding"/>
    <property type="evidence" value="ECO:0007669"/>
    <property type="project" value="TreeGrafter"/>
</dbReference>
<feature type="signal peptide" evidence="1">
    <location>
        <begin position="1"/>
        <end position="47"/>
    </location>
</feature>
<evidence type="ECO:0000259" key="2">
    <source>
        <dbReference type="Pfam" id="PF10254"/>
    </source>
</evidence>
<dbReference type="OrthoDB" id="28829at2759"/>
<dbReference type="Proteomes" id="UP000281406">
    <property type="component" value="Unassembled WGS sequence"/>
</dbReference>
<keyword evidence="1" id="KW-0732">Signal</keyword>
<dbReference type="GO" id="GO:0072659">
    <property type="term" value="P:protein localization to plasma membrane"/>
    <property type="evidence" value="ECO:0007669"/>
    <property type="project" value="TreeGrafter"/>
</dbReference>
<gene>
    <name evidence="3" type="ORF">DPX16_7210</name>
</gene>
<sequence length="158" mass="17817">MLTVLFAAASADRKSKLLYQMLLSSRRGLLQCLLLLFCCQILCNCNAQTPPTVKVGVAGDQSYLSTVLRFFVEQLANKTPDWLSYIRFLIIPIGSHPLAKYVSSFDSKFSSMFMEPSWRELFCRSEPPSAERKSESDARPTTRRMTADSINIYPCLSA</sequence>
<proteinExistence type="predicted"/>
<comment type="caution">
    <text evidence="3">The sequence shown here is derived from an EMBL/GenBank/DDBJ whole genome shotgun (WGS) entry which is preliminary data.</text>
</comment>
<accession>A0A3N0XMZ1</accession>
<evidence type="ECO:0000256" key="1">
    <source>
        <dbReference type="SAM" id="SignalP"/>
    </source>
</evidence>
<dbReference type="AlphaFoldDB" id="A0A3N0XMZ1"/>
<feature type="domain" description="Phosphofurin acidic cluster sorting protein 1/2 C-terminal" evidence="2">
    <location>
        <begin position="38"/>
        <end position="131"/>
    </location>
</feature>
<evidence type="ECO:0000313" key="4">
    <source>
        <dbReference type="Proteomes" id="UP000281406"/>
    </source>
</evidence>
<organism evidence="3 4">
    <name type="scientific">Anabarilius grahami</name>
    <name type="common">Kanglang fish</name>
    <name type="synonym">Barilius grahami</name>
    <dbReference type="NCBI Taxonomy" id="495550"/>
    <lineage>
        <taxon>Eukaryota</taxon>
        <taxon>Metazoa</taxon>
        <taxon>Chordata</taxon>
        <taxon>Craniata</taxon>
        <taxon>Vertebrata</taxon>
        <taxon>Euteleostomi</taxon>
        <taxon>Actinopterygii</taxon>
        <taxon>Neopterygii</taxon>
        <taxon>Teleostei</taxon>
        <taxon>Ostariophysi</taxon>
        <taxon>Cypriniformes</taxon>
        <taxon>Xenocyprididae</taxon>
        <taxon>Xenocypridinae</taxon>
        <taxon>Xenocypridinae incertae sedis</taxon>
        <taxon>Anabarilius</taxon>
    </lineage>
</organism>
<evidence type="ECO:0000313" key="3">
    <source>
        <dbReference type="EMBL" id="ROI79322.1"/>
    </source>
</evidence>
<reference evidence="3 4" key="1">
    <citation type="submission" date="2018-10" db="EMBL/GenBank/DDBJ databases">
        <title>Genome assembly for a Yunnan-Guizhou Plateau 3E fish, Anabarilius grahami (Regan), and its evolutionary and genetic applications.</title>
        <authorList>
            <person name="Jiang W."/>
        </authorList>
    </citation>
    <scope>NUCLEOTIDE SEQUENCE [LARGE SCALE GENOMIC DNA]</scope>
    <source>
        <strain evidence="3">AG-KIZ</strain>
        <tissue evidence="3">Muscle</tissue>
    </source>
</reference>
<feature type="chain" id="PRO_5018053649" evidence="1">
    <location>
        <begin position="48"/>
        <end position="158"/>
    </location>
</feature>
<dbReference type="InterPro" id="IPR019381">
    <property type="entry name" value="PACS1/2_C"/>
</dbReference>
<keyword evidence="4" id="KW-1185">Reference proteome</keyword>